<gene>
    <name evidence="2" type="ORF">LS48_01800</name>
</gene>
<dbReference type="AlphaFoldDB" id="A0A137RLZ5"/>
<organism evidence="2 3">
    <name type="scientific">Aequorivita aquimaris</name>
    <dbReference type="NCBI Taxonomy" id="1548749"/>
    <lineage>
        <taxon>Bacteria</taxon>
        <taxon>Pseudomonadati</taxon>
        <taxon>Bacteroidota</taxon>
        <taxon>Flavobacteriia</taxon>
        <taxon>Flavobacteriales</taxon>
        <taxon>Flavobacteriaceae</taxon>
        <taxon>Aequorivita</taxon>
    </lineage>
</organism>
<evidence type="ECO:0008006" key="4">
    <source>
        <dbReference type="Google" id="ProtNLM"/>
    </source>
</evidence>
<dbReference type="Proteomes" id="UP000070138">
    <property type="component" value="Unassembled WGS sequence"/>
</dbReference>
<evidence type="ECO:0000313" key="2">
    <source>
        <dbReference type="EMBL" id="KXO01226.1"/>
    </source>
</evidence>
<dbReference type="EMBL" id="JRWG01000001">
    <property type="protein sequence ID" value="KXO01226.1"/>
    <property type="molecule type" value="Genomic_DNA"/>
</dbReference>
<reference evidence="3" key="1">
    <citation type="submission" date="2014-10" db="EMBL/GenBank/DDBJ databases">
        <title>Genome sequencing of Vitellibacter sp. D-24.</title>
        <authorList>
            <person name="Thevarajoo S."/>
            <person name="Selvaratnam C."/>
            <person name="Goh K.M."/>
            <person name="Chong C.S."/>
        </authorList>
    </citation>
    <scope>NUCLEOTIDE SEQUENCE [LARGE SCALE GENOMIC DNA]</scope>
    <source>
        <strain evidence="3">D-24</strain>
    </source>
</reference>
<keyword evidence="1" id="KW-0175">Coiled coil</keyword>
<evidence type="ECO:0000313" key="3">
    <source>
        <dbReference type="Proteomes" id="UP000070138"/>
    </source>
</evidence>
<name>A0A137RLZ5_9FLAO</name>
<sequence>MYLFDDNFENDAKVKPLLDALLASDKEDIEKLYGYLYLGEYWLLQNDLVQAEAALEKLKELLKNSKTIPKGYSLIANMAATELNDEKIQ</sequence>
<evidence type="ECO:0000256" key="1">
    <source>
        <dbReference type="SAM" id="Coils"/>
    </source>
</evidence>
<protein>
    <recommendedName>
        <fullName evidence="4">Tetratricopeptide repeat protein</fullName>
    </recommendedName>
</protein>
<feature type="coiled-coil region" evidence="1">
    <location>
        <begin position="41"/>
        <end position="68"/>
    </location>
</feature>
<reference evidence="2 3" key="2">
    <citation type="journal article" date="2016" name="Int. J. Syst. Evol. Microbiol.">
        <title>Vitellibacter aquimaris sp. nov., a marine bacterium isolated from seawater.</title>
        <authorList>
            <person name="Thevarajoo S."/>
            <person name="Selvaratnam C."/>
            <person name="Goh K.M."/>
            <person name="Hong K.W."/>
            <person name="Chan X.Y."/>
            <person name="Chan K.G."/>
            <person name="Chong C.S."/>
        </authorList>
    </citation>
    <scope>NUCLEOTIDE SEQUENCE [LARGE SCALE GENOMIC DNA]</scope>
    <source>
        <strain evidence="2 3">D-24</strain>
    </source>
</reference>
<comment type="caution">
    <text evidence="2">The sequence shown here is derived from an EMBL/GenBank/DDBJ whole genome shotgun (WGS) entry which is preliminary data.</text>
</comment>
<proteinExistence type="predicted"/>
<keyword evidence="3" id="KW-1185">Reference proteome</keyword>
<accession>A0A137RLZ5</accession>